<evidence type="ECO:0000256" key="1">
    <source>
        <dbReference type="ARBA" id="ARBA00022741"/>
    </source>
</evidence>
<keyword evidence="2" id="KW-0067">ATP-binding</keyword>
<reference evidence="5" key="1">
    <citation type="journal article" date="2019" name="Int. J. Syst. Evol. Microbiol.">
        <title>The Global Catalogue of Microorganisms (GCM) 10K type strain sequencing project: providing services to taxonomists for standard genome sequencing and annotation.</title>
        <authorList>
            <consortium name="The Broad Institute Genomics Platform"/>
            <consortium name="The Broad Institute Genome Sequencing Center for Infectious Disease"/>
            <person name="Wu L."/>
            <person name="Ma J."/>
        </authorList>
    </citation>
    <scope>NUCLEOTIDE SEQUENCE [LARGE SCALE GENOMIC DNA]</scope>
    <source>
        <strain evidence="5">JCM 17986</strain>
    </source>
</reference>
<sequence>MHQDLSQTSAVRPEAPLGRESEAAFIGEIVDDARRGASRAVILRGPEGIGKSTLLDWAVAAVRDPRAGAPARVVRVTGVESEVELPYAALHILFAGMADEVDALPPEQAHALRVALGLPKEGHPSTETAKDRFLVGLAVLTLISRMADTSPLLCVVVDDADRLDEESAAALHFAARHLGAEGVVMLFAVTDRGRAFLGSDLPELTIRGLARAAAAALTARRIPRSDLTTRDRVVEAARGNPLALVELCTLVADSGEHDLADVDLILAPGSVSERIELAFGGRIRKLPDATRSLLLTAAADEVGGLAVLTDAAAELGQSLADLEPAERAGLVDVNDGVVTFRHSLIRRAVYRNASLAGRLAVHQALAHALNRAGDVDREAWHLAAGAPGADEAVAEALEAAADRAQQLGAYATSATAYKRAADFTLDNGVRVRLLTSAANAMLVTGRIDEAEDLAARVTALSSDVQVPAGVAVVRSHIESVRTSDAIACHTLLNAAAPLVHTHPAVAADLMARVHRAMVFAPDPAIVTSAEPLSQAITAALGPRAARRLTIGGHAARLALGDMDALGPLVRALTDRTRFVAGSDSLVDELGDVMLLLIVSETRPALTQAVQLLEQCRRGGMSGLLPEALHRVALGRFGLGAMRRSKADAVEGLAVAEAIGSDLGAIRNRGVLALHAALAGDERECRSLGELCAASASERDEPAFSVLAMCLLDIGLGRYDSVLSHVGVRTRHFHSLLYLQLAPDGIEAAMRTRRPEIAAEHLARYLPWAEGLAHNPAVAAVAYRCRALTANDEEAGALWTAALAFHTKDERPFDHARTLLLYGEWLRRMRRRVEARAVLNAALNRFEQLGAHPWVDRTRDGLNACGATSLNAGPRNDAVARLTRQEAKVARLAADGLADRDIAARLFLSPRTVSYHVSNVYRKLRVSSRVALAEVLRQEHSG</sequence>
<evidence type="ECO:0000313" key="4">
    <source>
        <dbReference type="EMBL" id="GAA4996189.1"/>
    </source>
</evidence>
<keyword evidence="1" id="KW-0547">Nucleotide-binding</keyword>
<dbReference type="CDD" id="cd06170">
    <property type="entry name" value="LuxR_C_like"/>
    <property type="match status" value="1"/>
</dbReference>
<protein>
    <submittedName>
        <fullName evidence="4">LuxR family transcriptional regulator</fullName>
    </submittedName>
</protein>
<dbReference type="EMBL" id="BAABHS010000060">
    <property type="protein sequence ID" value="GAA4996189.1"/>
    <property type="molecule type" value="Genomic_DNA"/>
</dbReference>
<dbReference type="PROSITE" id="PS50043">
    <property type="entry name" value="HTH_LUXR_2"/>
    <property type="match status" value="1"/>
</dbReference>
<keyword evidence="5" id="KW-1185">Reference proteome</keyword>
<evidence type="ECO:0000256" key="2">
    <source>
        <dbReference type="ARBA" id="ARBA00022840"/>
    </source>
</evidence>
<dbReference type="InterPro" id="IPR041664">
    <property type="entry name" value="AAA_16"/>
</dbReference>
<dbReference type="SMART" id="SM00421">
    <property type="entry name" value="HTH_LUXR"/>
    <property type="match status" value="1"/>
</dbReference>
<dbReference type="InterPro" id="IPR036388">
    <property type="entry name" value="WH-like_DNA-bd_sf"/>
</dbReference>
<comment type="caution">
    <text evidence="4">The sequence shown here is derived from an EMBL/GenBank/DDBJ whole genome shotgun (WGS) entry which is preliminary data.</text>
</comment>
<dbReference type="InterPro" id="IPR000792">
    <property type="entry name" value="Tscrpt_reg_LuxR_C"/>
</dbReference>
<organism evidence="4 5">
    <name type="scientific">Yinghuangia aomiensis</name>
    <dbReference type="NCBI Taxonomy" id="676205"/>
    <lineage>
        <taxon>Bacteria</taxon>
        <taxon>Bacillati</taxon>
        <taxon>Actinomycetota</taxon>
        <taxon>Actinomycetes</taxon>
        <taxon>Kitasatosporales</taxon>
        <taxon>Streptomycetaceae</taxon>
        <taxon>Yinghuangia</taxon>
    </lineage>
</organism>
<dbReference type="PANTHER" id="PTHR16305:SF35">
    <property type="entry name" value="TRANSCRIPTIONAL ACTIVATOR DOMAIN"/>
    <property type="match status" value="1"/>
</dbReference>
<evidence type="ECO:0000313" key="5">
    <source>
        <dbReference type="Proteomes" id="UP001500466"/>
    </source>
</evidence>
<proteinExistence type="predicted"/>
<name>A0ABP9IEL0_9ACTN</name>
<dbReference type="Pfam" id="PF13191">
    <property type="entry name" value="AAA_16"/>
    <property type="match status" value="1"/>
</dbReference>
<dbReference type="Pfam" id="PF00196">
    <property type="entry name" value="GerE"/>
    <property type="match status" value="1"/>
</dbReference>
<dbReference type="PANTHER" id="PTHR16305">
    <property type="entry name" value="TESTICULAR SOLUBLE ADENYLYL CYCLASE"/>
    <property type="match status" value="1"/>
</dbReference>
<dbReference type="RefSeq" id="WP_345680964.1">
    <property type="nucleotide sequence ID" value="NZ_BAABHS010000060.1"/>
</dbReference>
<dbReference type="SUPFAM" id="SSF52540">
    <property type="entry name" value="P-loop containing nucleoside triphosphate hydrolases"/>
    <property type="match status" value="1"/>
</dbReference>
<dbReference type="PRINTS" id="PR00038">
    <property type="entry name" value="HTHLUXR"/>
</dbReference>
<dbReference type="Proteomes" id="UP001500466">
    <property type="component" value="Unassembled WGS sequence"/>
</dbReference>
<feature type="domain" description="HTH luxR-type" evidence="3">
    <location>
        <begin position="874"/>
        <end position="939"/>
    </location>
</feature>
<accession>A0ABP9IEL0</accession>
<dbReference type="Gene3D" id="1.10.10.10">
    <property type="entry name" value="Winged helix-like DNA-binding domain superfamily/Winged helix DNA-binding domain"/>
    <property type="match status" value="1"/>
</dbReference>
<dbReference type="InterPro" id="IPR027417">
    <property type="entry name" value="P-loop_NTPase"/>
</dbReference>
<dbReference type="SUPFAM" id="SSF46894">
    <property type="entry name" value="C-terminal effector domain of the bipartite response regulators"/>
    <property type="match status" value="1"/>
</dbReference>
<evidence type="ECO:0000259" key="3">
    <source>
        <dbReference type="PROSITE" id="PS50043"/>
    </source>
</evidence>
<dbReference type="InterPro" id="IPR016032">
    <property type="entry name" value="Sig_transdc_resp-reg_C-effctor"/>
</dbReference>
<gene>
    <name evidence="4" type="ORF">GCM10023205_81680</name>
</gene>